<evidence type="ECO:0000256" key="1">
    <source>
        <dbReference type="SAM" id="MobiDB-lite"/>
    </source>
</evidence>
<feature type="transmembrane region" description="Helical" evidence="2">
    <location>
        <begin position="357"/>
        <end position="376"/>
    </location>
</feature>
<name>A0A6J1SSF6_FRAOC</name>
<dbReference type="GO" id="GO:0016020">
    <property type="term" value="C:membrane"/>
    <property type="evidence" value="ECO:0007669"/>
    <property type="project" value="TreeGrafter"/>
</dbReference>
<dbReference type="Proteomes" id="UP000504606">
    <property type="component" value="Unplaced"/>
</dbReference>
<feature type="compositionally biased region" description="Low complexity" evidence="1">
    <location>
        <begin position="586"/>
        <end position="596"/>
    </location>
</feature>
<protein>
    <submittedName>
        <fullName evidence="5">Uncharacterized protein LOC113210437</fullName>
    </submittedName>
</protein>
<feature type="compositionally biased region" description="Gly residues" evidence="1">
    <location>
        <begin position="609"/>
        <end position="618"/>
    </location>
</feature>
<dbReference type="KEGG" id="foc:113210437"/>
<gene>
    <name evidence="5" type="primary">LOC113210437</name>
</gene>
<dbReference type="AlphaFoldDB" id="A0A6J1SSF6"/>
<accession>A0A6J1SSF6</accession>
<keyword evidence="2" id="KW-0472">Membrane</keyword>
<reference evidence="5" key="1">
    <citation type="submission" date="2025-08" db="UniProtKB">
        <authorList>
            <consortium name="RefSeq"/>
        </authorList>
    </citation>
    <scope>IDENTIFICATION</scope>
    <source>
        <tissue evidence="5">Whole organism</tissue>
    </source>
</reference>
<dbReference type="RefSeq" id="XP_026284219.1">
    <property type="nucleotide sequence ID" value="XM_026428434.2"/>
</dbReference>
<evidence type="ECO:0000256" key="2">
    <source>
        <dbReference type="SAM" id="Phobius"/>
    </source>
</evidence>
<feature type="signal peptide" evidence="3">
    <location>
        <begin position="1"/>
        <end position="27"/>
    </location>
</feature>
<evidence type="ECO:0000313" key="4">
    <source>
        <dbReference type="Proteomes" id="UP000504606"/>
    </source>
</evidence>
<feature type="compositionally biased region" description="Gly residues" evidence="1">
    <location>
        <begin position="312"/>
        <end position="322"/>
    </location>
</feature>
<keyword evidence="2" id="KW-1133">Transmembrane helix</keyword>
<sequence>MTCSASAPSWLVVVVAVLGASATLGHAEPSSSSALPSRDVDVVVAESPVALLSTTTDASADAAGAASIESSGQQDRPGLADVVKARLGEQQPVKLAGSMILGNTSAHLRAEHVFGERGAKAIRFTSKRGNELDAGVSHHAFTTSPTTFTTTSTPAPGPGPASAASTALQPVEQPSAWSALRGVVSDCILGFSATCLQRKLLVFVNRVSRMERVNLLGSYVSLVRVSEDAPPPLSEHVLEARVADDEDDSETALEALMEHNVDSFIESHVLRFRLPSWFSTAIGGVGIGTGRDADAVDVDLEDLVETRQKGGSSKGGGKGGGNKAIKKKIKQKQKGDKKASKQKSKMMKKMMKNMSKMGGAMMFGLLGKAALLAPLLGLLSTLALKASAIALIIAKILLVRSIFSGGLGGLGSLGGLGGGGGGGSGGGKGGLSSLFSGLGSGLGSSFGGGGGSQQPSSGYGAPSSSYSAPSSQYGAPQQSYSPPASSYSPPSSGYGAPAPAPAPQQYTPPSTSYGTPSTSYNPPSSSYNAPAQSYNPPAQSYSPPSSGYGAPTGGSYFPTSSGASSGSSSSAGSSGSSFGGGGGASAGSSAGSSASSGGFGGTAPVASGGQSGYVGGGSHWVNKRAWDAHALAYSAYLQEPEMHTTTEPML</sequence>
<keyword evidence="3" id="KW-0732">Signal</keyword>
<dbReference type="PANTHER" id="PTHR21879">
    <property type="entry name" value="FI03362P-RELATED-RELATED"/>
    <property type="match status" value="1"/>
</dbReference>
<proteinExistence type="predicted"/>
<organism evidence="4 5">
    <name type="scientific">Frankliniella occidentalis</name>
    <name type="common">Western flower thrips</name>
    <name type="synonym">Euthrips occidentalis</name>
    <dbReference type="NCBI Taxonomy" id="133901"/>
    <lineage>
        <taxon>Eukaryota</taxon>
        <taxon>Metazoa</taxon>
        <taxon>Ecdysozoa</taxon>
        <taxon>Arthropoda</taxon>
        <taxon>Hexapoda</taxon>
        <taxon>Insecta</taxon>
        <taxon>Pterygota</taxon>
        <taxon>Neoptera</taxon>
        <taxon>Paraneoptera</taxon>
        <taxon>Thysanoptera</taxon>
        <taxon>Terebrantia</taxon>
        <taxon>Thripoidea</taxon>
        <taxon>Thripidae</taxon>
        <taxon>Frankliniella</taxon>
    </lineage>
</organism>
<keyword evidence="2" id="KW-0812">Transmembrane</keyword>
<feature type="region of interest" description="Disordered" evidence="1">
    <location>
        <begin position="141"/>
        <end position="165"/>
    </location>
</feature>
<feature type="region of interest" description="Disordered" evidence="1">
    <location>
        <begin position="306"/>
        <end position="348"/>
    </location>
</feature>
<feature type="region of interest" description="Disordered" evidence="1">
    <location>
        <begin position="445"/>
        <end position="618"/>
    </location>
</feature>
<keyword evidence="4" id="KW-1185">Reference proteome</keyword>
<feature type="chain" id="PRO_5027025250" evidence="3">
    <location>
        <begin position="28"/>
        <end position="650"/>
    </location>
</feature>
<evidence type="ECO:0000313" key="5">
    <source>
        <dbReference type="RefSeq" id="XP_026284219.1"/>
    </source>
</evidence>
<evidence type="ECO:0000256" key="3">
    <source>
        <dbReference type="SAM" id="SignalP"/>
    </source>
</evidence>
<feature type="transmembrane region" description="Helical" evidence="2">
    <location>
        <begin position="382"/>
        <end position="403"/>
    </location>
</feature>
<dbReference type="InterPro" id="IPR012464">
    <property type="entry name" value="DUF1676"/>
</dbReference>
<dbReference type="OrthoDB" id="6622274at2759"/>
<dbReference type="GeneID" id="113210437"/>
<feature type="compositionally biased region" description="Low complexity" evidence="1">
    <location>
        <begin position="453"/>
        <end position="576"/>
    </location>
</feature>
<dbReference type="Pfam" id="PF07898">
    <property type="entry name" value="DUF1676"/>
    <property type="match status" value="1"/>
</dbReference>